<reference evidence="1 2" key="1">
    <citation type="submission" date="2019-07" db="EMBL/GenBank/DDBJ databases">
        <authorList>
            <person name="Hibberd C M."/>
            <person name="Gehrig L. J."/>
            <person name="Chang H.-W."/>
            <person name="Venkatesh S."/>
        </authorList>
    </citation>
    <scope>NUCLEOTIDE SEQUENCE [LARGE SCALE GENOMIC DNA]</scope>
    <source>
        <strain evidence="1">Streptococcus_salivarius_SS_Bg39</strain>
    </source>
</reference>
<evidence type="ECO:0000313" key="2">
    <source>
        <dbReference type="Proteomes" id="UP000380217"/>
    </source>
</evidence>
<name>A0A564TPK7_STRVE</name>
<accession>A0A564TPK7</accession>
<dbReference type="AlphaFoldDB" id="A0A564TPK7"/>
<evidence type="ECO:0000313" key="1">
    <source>
        <dbReference type="EMBL" id="VUX09148.1"/>
    </source>
</evidence>
<sequence>MTFILSKIAVVFSTGDAVVQKVCTLYRPFGILEDK</sequence>
<organism evidence="1 2">
    <name type="scientific">Streptococcus vestibularis</name>
    <dbReference type="NCBI Taxonomy" id="1343"/>
    <lineage>
        <taxon>Bacteria</taxon>
        <taxon>Bacillati</taxon>
        <taxon>Bacillota</taxon>
        <taxon>Bacilli</taxon>
        <taxon>Lactobacillales</taxon>
        <taxon>Streptococcaceae</taxon>
        <taxon>Streptococcus</taxon>
    </lineage>
</organism>
<gene>
    <name evidence="1" type="ORF">SSSS39_00077</name>
</gene>
<proteinExistence type="predicted"/>
<dbReference type="EMBL" id="CABHNJ010000033">
    <property type="protein sequence ID" value="VUX09148.1"/>
    <property type="molecule type" value="Genomic_DNA"/>
</dbReference>
<dbReference type="Proteomes" id="UP000380217">
    <property type="component" value="Unassembled WGS sequence"/>
</dbReference>
<protein>
    <submittedName>
        <fullName evidence="1">Uncharacterized protein</fullName>
    </submittedName>
</protein>